<organism evidence="3 4">
    <name type="scientific">Coleophoma crateriformis</name>
    <dbReference type="NCBI Taxonomy" id="565419"/>
    <lineage>
        <taxon>Eukaryota</taxon>
        <taxon>Fungi</taxon>
        <taxon>Dikarya</taxon>
        <taxon>Ascomycota</taxon>
        <taxon>Pezizomycotina</taxon>
        <taxon>Leotiomycetes</taxon>
        <taxon>Helotiales</taxon>
        <taxon>Dermateaceae</taxon>
        <taxon>Coleophoma</taxon>
    </lineage>
</organism>
<feature type="compositionally biased region" description="Basic and acidic residues" evidence="1">
    <location>
        <begin position="565"/>
        <end position="592"/>
    </location>
</feature>
<feature type="region of interest" description="Disordered" evidence="1">
    <location>
        <begin position="510"/>
        <end position="631"/>
    </location>
</feature>
<dbReference type="EMBL" id="PDLN01000010">
    <property type="protein sequence ID" value="RDW74064.1"/>
    <property type="molecule type" value="Genomic_DNA"/>
</dbReference>
<feature type="domain" description="PWWP" evidence="2">
    <location>
        <begin position="155"/>
        <end position="226"/>
    </location>
</feature>
<feature type="compositionally biased region" description="Basic and acidic residues" evidence="1">
    <location>
        <begin position="400"/>
        <end position="420"/>
    </location>
</feature>
<evidence type="ECO:0000256" key="1">
    <source>
        <dbReference type="SAM" id="MobiDB-lite"/>
    </source>
</evidence>
<feature type="compositionally biased region" description="Polar residues" evidence="1">
    <location>
        <begin position="554"/>
        <end position="563"/>
    </location>
</feature>
<dbReference type="SUPFAM" id="SSF63748">
    <property type="entry name" value="Tudor/PWWP/MBT"/>
    <property type="match status" value="1"/>
</dbReference>
<proteinExistence type="predicted"/>
<keyword evidence="4" id="KW-1185">Reference proteome</keyword>
<dbReference type="Gene3D" id="2.30.30.140">
    <property type="match status" value="1"/>
</dbReference>
<feature type="compositionally biased region" description="Basic and acidic residues" evidence="1">
    <location>
        <begin position="90"/>
        <end position="105"/>
    </location>
</feature>
<dbReference type="Pfam" id="PF00855">
    <property type="entry name" value="PWWP"/>
    <property type="match status" value="1"/>
</dbReference>
<feature type="compositionally biased region" description="Low complexity" evidence="1">
    <location>
        <begin position="517"/>
        <end position="528"/>
    </location>
</feature>
<dbReference type="Proteomes" id="UP000256328">
    <property type="component" value="Unassembled WGS sequence"/>
</dbReference>
<feature type="compositionally biased region" description="Basic and acidic residues" evidence="1">
    <location>
        <begin position="66"/>
        <end position="83"/>
    </location>
</feature>
<evidence type="ECO:0000313" key="4">
    <source>
        <dbReference type="Proteomes" id="UP000256328"/>
    </source>
</evidence>
<dbReference type="AlphaFoldDB" id="A0A3D8RJJ5"/>
<evidence type="ECO:0000259" key="2">
    <source>
        <dbReference type="PROSITE" id="PS50812"/>
    </source>
</evidence>
<dbReference type="OrthoDB" id="62853at2759"/>
<feature type="region of interest" description="Disordered" evidence="1">
    <location>
        <begin position="1"/>
        <end position="141"/>
    </location>
</feature>
<feature type="compositionally biased region" description="Basic and acidic residues" evidence="1">
    <location>
        <begin position="598"/>
        <end position="609"/>
    </location>
</feature>
<gene>
    <name evidence="3" type="ORF">BP5796_07506</name>
</gene>
<dbReference type="PROSITE" id="PS50812">
    <property type="entry name" value="PWWP"/>
    <property type="match status" value="1"/>
</dbReference>
<reference evidence="3 4" key="1">
    <citation type="journal article" date="2018" name="IMA Fungus">
        <title>IMA Genome-F 9: Draft genome sequence of Annulohypoxylon stygium, Aspergillus mulundensis, Berkeleyomyces basicola (syn. Thielaviopsis basicola), Ceratocystis smalleyi, two Cercospora beticola strains, Coleophoma cylindrospora, Fusarium fracticaudum, Phialophora cf. hyalina, and Morchella septimelata.</title>
        <authorList>
            <person name="Wingfield B.D."/>
            <person name="Bills G.F."/>
            <person name="Dong Y."/>
            <person name="Huang W."/>
            <person name="Nel W.J."/>
            <person name="Swalarsk-Parry B.S."/>
            <person name="Vaghefi N."/>
            <person name="Wilken P.M."/>
            <person name="An Z."/>
            <person name="de Beer Z.W."/>
            <person name="De Vos L."/>
            <person name="Chen L."/>
            <person name="Duong T.A."/>
            <person name="Gao Y."/>
            <person name="Hammerbacher A."/>
            <person name="Kikkert J.R."/>
            <person name="Li Y."/>
            <person name="Li H."/>
            <person name="Li K."/>
            <person name="Li Q."/>
            <person name="Liu X."/>
            <person name="Ma X."/>
            <person name="Naidoo K."/>
            <person name="Pethybridge S.J."/>
            <person name="Sun J."/>
            <person name="Steenkamp E.T."/>
            <person name="van der Nest M.A."/>
            <person name="van Wyk S."/>
            <person name="Wingfield M.J."/>
            <person name="Xiong C."/>
            <person name="Yue Q."/>
            <person name="Zhang X."/>
        </authorList>
    </citation>
    <scope>NUCLEOTIDE SEQUENCE [LARGE SCALE GENOMIC DNA]</scope>
    <source>
        <strain evidence="3 4">BP5796</strain>
    </source>
</reference>
<feature type="region of interest" description="Disordered" evidence="1">
    <location>
        <begin position="324"/>
        <end position="420"/>
    </location>
</feature>
<dbReference type="CDD" id="cd05840">
    <property type="entry name" value="PWWP_ScIOC4-like"/>
    <property type="match status" value="1"/>
</dbReference>
<protein>
    <recommendedName>
        <fullName evidence="2">PWWP domain-containing protein</fullName>
    </recommendedName>
</protein>
<dbReference type="InterPro" id="IPR000313">
    <property type="entry name" value="PWWP_dom"/>
</dbReference>
<sequence>MSDGESAQPPVAPAPVEPITTASNDAKSNDQEATATNGASNGDGTTSNSEEVAKKEAATDGDSAPAEEKQLKADDAPQAKVDTEAVQGDVEMKDTDNITDAKEAADGSVEPAEGTPASANKFKGRRKSGGVPEHKNKKLSKKASIAKITHADAQPGDYFFARLKGYPPWPCIICSEDMLPPSLLKSRPQTAMQEDGTYKPAYADGGPKTKDRTFPIMYLATNEFGWHSNTDLSDIDLDTVGEATALKKKDLKEAHKIASEKHDLDYFRQMLINHEETRKAEILEKEERAAAIEAKKAAKARRKSKSAVEAVDDGDAEMIDVAAEGEADIAEPSAKKKTKKRKAEEDAEAPVAPDSNKKPKVSIKLTQKTNGNDTVTTPKPKKEKEAVTKTPKSKTKKTPKAKESVEVAPKEPELTPEEKMAKKEKEILFLRHKLQKGLLTKDQEPKEDEMKAMSEFVTKLEGYSDLEVSIIRKTKINKVLKAILKLPTIPKEDELQFKPRSQTLLDKWNKLLAGEQETPAATTTNGTTEEAKKTEELEPATAESAANGAKDSPANVSDENAATNGDEKAKTEERLEEVAEEKPKEEDTEKAKVISAEKLADVHVKDGPKIEQTVEDASKTTTGDTAVEPSA</sequence>
<dbReference type="SMART" id="SM00293">
    <property type="entry name" value="PWWP"/>
    <property type="match status" value="1"/>
</dbReference>
<feature type="compositionally biased region" description="Polar residues" evidence="1">
    <location>
        <begin position="20"/>
        <end position="50"/>
    </location>
</feature>
<dbReference type="InterPro" id="IPR035503">
    <property type="entry name" value="IOC4-like_PWWP"/>
</dbReference>
<feature type="compositionally biased region" description="Polar residues" evidence="1">
    <location>
        <begin position="364"/>
        <end position="373"/>
    </location>
</feature>
<name>A0A3D8RJJ5_9HELO</name>
<evidence type="ECO:0000313" key="3">
    <source>
        <dbReference type="EMBL" id="RDW74064.1"/>
    </source>
</evidence>
<comment type="caution">
    <text evidence="3">The sequence shown here is derived from an EMBL/GenBank/DDBJ whole genome shotgun (WGS) entry which is preliminary data.</text>
</comment>
<accession>A0A3D8RJJ5</accession>